<dbReference type="EMBL" id="JAYMYQ010000006">
    <property type="protein sequence ID" value="KAK7323608.1"/>
    <property type="molecule type" value="Genomic_DNA"/>
</dbReference>
<dbReference type="Proteomes" id="UP001367508">
    <property type="component" value="Unassembled WGS sequence"/>
</dbReference>
<protein>
    <submittedName>
        <fullName evidence="2">Uncharacterized protein</fullName>
    </submittedName>
</protein>
<evidence type="ECO:0000256" key="1">
    <source>
        <dbReference type="SAM" id="SignalP"/>
    </source>
</evidence>
<evidence type="ECO:0000313" key="3">
    <source>
        <dbReference type="Proteomes" id="UP001367508"/>
    </source>
</evidence>
<comment type="caution">
    <text evidence="2">The sequence shown here is derived from an EMBL/GenBank/DDBJ whole genome shotgun (WGS) entry which is preliminary data.</text>
</comment>
<name>A0AAN9KWL1_CANGL</name>
<reference evidence="2 3" key="1">
    <citation type="submission" date="2024-01" db="EMBL/GenBank/DDBJ databases">
        <title>The genomes of 5 underutilized Papilionoideae crops provide insights into root nodulation and disease resistanc.</title>
        <authorList>
            <person name="Jiang F."/>
        </authorList>
    </citation>
    <scope>NUCLEOTIDE SEQUENCE [LARGE SCALE GENOMIC DNA]</scope>
    <source>
        <strain evidence="2">LVBAO_FW01</strain>
        <tissue evidence="2">Leaves</tissue>
    </source>
</reference>
<feature type="signal peptide" evidence="1">
    <location>
        <begin position="1"/>
        <end position="15"/>
    </location>
</feature>
<gene>
    <name evidence="2" type="ORF">VNO77_27087</name>
</gene>
<evidence type="ECO:0000313" key="2">
    <source>
        <dbReference type="EMBL" id="KAK7323608.1"/>
    </source>
</evidence>
<keyword evidence="1" id="KW-0732">Signal</keyword>
<feature type="chain" id="PRO_5042922352" evidence="1">
    <location>
        <begin position="16"/>
        <end position="182"/>
    </location>
</feature>
<keyword evidence="3" id="KW-1185">Reference proteome</keyword>
<sequence>MHVRVFFLLLARSSGSPSLVRRRINPLEGHWNDLVSAILESSSRRFKEISSRKRGTLTGWVLKFPWKRGGTGAGPMNPPLLHRVKAKDRRPSNVLDESIDTFVEENGSQVRLALECGTSFNLFPLPESPILKVYESMQEPVTLCDGLQNSTDAGNQVNLRNTLMDSKEPESSEAMQGIMNLG</sequence>
<organism evidence="2 3">
    <name type="scientific">Canavalia gladiata</name>
    <name type="common">Sword bean</name>
    <name type="synonym">Dolichos gladiatus</name>
    <dbReference type="NCBI Taxonomy" id="3824"/>
    <lineage>
        <taxon>Eukaryota</taxon>
        <taxon>Viridiplantae</taxon>
        <taxon>Streptophyta</taxon>
        <taxon>Embryophyta</taxon>
        <taxon>Tracheophyta</taxon>
        <taxon>Spermatophyta</taxon>
        <taxon>Magnoliopsida</taxon>
        <taxon>eudicotyledons</taxon>
        <taxon>Gunneridae</taxon>
        <taxon>Pentapetalae</taxon>
        <taxon>rosids</taxon>
        <taxon>fabids</taxon>
        <taxon>Fabales</taxon>
        <taxon>Fabaceae</taxon>
        <taxon>Papilionoideae</taxon>
        <taxon>50 kb inversion clade</taxon>
        <taxon>NPAAA clade</taxon>
        <taxon>indigoferoid/millettioid clade</taxon>
        <taxon>Phaseoleae</taxon>
        <taxon>Canavalia</taxon>
    </lineage>
</organism>
<proteinExistence type="predicted"/>
<dbReference type="AlphaFoldDB" id="A0AAN9KWL1"/>
<accession>A0AAN9KWL1</accession>